<dbReference type="GO" id="GO:0042800">
    <property type="term" value="F:histone H3K4 methyltransferase activity"/>
    <property type="evidence" value="ECO:0007669"/>
    <property type="project" value="TreeGrafter"/>
</dbReference>
<dbReference type="GO" id="GO:0008270">
    <property type="term" value="F:zinc ion binding"/>
    <property type="evidence" value="ECO:0007669"/>
    <property type="project" value="UniProtKB-KW"/>
</dbReference>
<evidence type="ECO:0000256" key="5">
    <source>
        <dbReference type="ARBA" id="ARBA00023163"/>
    </source>
</evidence>
<keyword evidence="8" id="KW-0863">Zinc-finger</keyword>
<dbReference type="InterPro" id="IPR003616">
    <property type="entry name" value="Post-SET_dom"/>
</dbReference>
<dbReference type="SMART" id="SM00317">
    <property type="entry name" value="SET"/>
    <property type="match status" value="1"/>
</dbReference>
<evidence type="ECO:0000256" key="4">
    <source>
        <dbReference type="ARBA" id="ARBA00023015"/>
    </source>
</evidence>
<sequence length="452" mass="52094">VCSICNQRGGSCIECRNVDCSVKFHPCSHQKNPLQIETEGINEEKVSFYRRSVLHGIGPEFQSTYDPTDEMDSREEKEFTCARTEGYKGRKWDGIQNNHTSALKLKGECRVPDEQLNAWIHINGKELSSKGILKFPDSDIEHDSRVNLRYLCIFKRYLRVEICYVEIKVVKLDGLGKTQEQEAVHTTESVSSWNLAVTLANSSKTSKFEEVYLSQIPYLSLYTCSLQVPTGLGYGDQVEFRHFKNINFINEKLHICSCVGITWYCNVLSKLQPSLYYLSSYYLFKDYAEYLMVYYLQKTCSLYKQVKGLFVYKSGIHGLGLYTSQLISQGRMVVEYVGEIVRQSVADKREIEYISGRKLQYKSACYLFRIDNEHVIDATRKGGIARFVNHSCLPNCVSKVITVRHLKKVVFFAKRDILPGEEITYDYKFNYEDEGKKIPCSCNSKTCRRSLN</sequence>
<dbReference type="PANTHER" id="PTHR45838">
    <property type="entry name" value="HISTONE-LYSINE-N-METHYLTRANSFERASE 2 KMT2 FAMILY MEMBER"/>
    <property type="match status" value="1"/>
</dbReference>
<dbReference type="Pfam" id="PF00856">
    <property type="entry name" value="SET"/>
    <property type="match status" value="1"/>
</dbReference>
<organism evidence="8 9">
    <name type="scientific">Trifolium pratense</name>
    <name type="common">Red clover</name>
    <dbReference type="NCBI Taxonomy" id="57577"/>
    <lineage>
        <taxon>Eukaryota</taxon>
        <taxon>Viridiplantae</taxon>
        <taxon>Streptophyta</taxon>
        <taxon>Embryophyta</taxon>
        <taxon>Tracheophyta</taxon>
        <taxon>Spermatophyta</taxon>
        <taxon>Magnoliopsida</taxon>
        <taxon>eudicotyledons</taxon>
        <taxon>Gunneridae</taxon>
        <taxon>Pentapetalae</taxon>
        <taxon>rosids</taxon>
        <taxon>fabids</taxon>
        <taxon>Fabales</taxon>
        <taxon>Fabaceae</taxon>
        <taxon>Papilionoideae</taxon>
        <taxon>50 kb inversion clade</taxon>
        <taxon>NPAAA clade</taxon>
        <taxon>Hologalegina</taxon>
        <taxon>IRL clade</taxon>
        <taxon>Trifolieae</taxon>
        <taxon>Trifolium</taxon>
    </lineage>
</organism>
<name>A0A2K3MWA7_TRIPR</name>
<keyword evidence="8" id="KW-0862">Zinc</keyword>
<feature type="non-terminal residue" evidence="8">
    <location>
        <position position="1"/>
    </location>
</feature>
<evidence type="ECO:0000259" key="6">
    <source>
        <dbReference type="PROSITE" id="PS50280"/>
    </source>
</evidence>
<evidence type="ECO:0000256" key="2">
    <source>
        <dbReference type="ARBA" id="ARBA00022679"/>
    </source>
</evidence>
<dbReference type="GO" id="GO:0045893">
    <property type="term" value="P:positive regulation of DNA-templated transcription"/>
    <property type="evidence" value="ECO:0007669"/>
    <property type="project" value="TreeGrafter"/>
</dbReference>
<dbReference type="STRING" id="57577.A0A2K3MWA7"/>
<keyword evidence="8" id="KW-0479">Metal-binding</keyword>
<comment type="caution">
    <text evidence="8">The sequence shown here is derived from an EMBL/GenBank/DDBJ whole genome shotgun (WGS) entry which is preliminary data.</text>
</comment>
<dbReference type="InterPro" id="IPR046341">
    <property type="entry name" value="SET_dom_sf"/>
</dbReference>
<dbReference type="InterPro" id="IPR001214">
    <property type="entry name" value="SET_dom"/>
</dbReference>
<evidence type="ECO:0000313" key="9">
    <source>
        <dbReference type="Proteomes" id="UP000236291"/>
    </source>
</evidence>
<dbReference type="CDD" id="cd10518">
    <property type="entry name" value="SET_SETD1-like"/>
    <property type="match status" value="1"/>
</dbReference>
<evidence type="ECO:0000313" key="8">
    <source>
        <dbReference type="EMBL" id="PNX95091.1"/>
    </source>
</evidence>
<evidence type="ECO:0000256" key="3">
    <source>
        <dbReference type="ARBA" id="ARBA00022691"/>
    </source>
</evidence>
<gene>
    <name evidence="8" type="ORF">L195_g018273</name>
</gene>
<dbReference type="EMBL" id="ASHM01013120">
    <property type="protein sequence ID" value="PNX95091.1"/>
    <property type="molecule type" value="Genomic_DNA"/>
</dbReference>
<protein>
    <submittedName>
        <fullName evidence="8">PHD-zinc-finger-like domain protein</fullName>
    </submittedName>
</protein>
<keyword evidence="3" id="KW-0949">S-adenosyl-L-methionine</keyword>
<feature type="domain" description="SET" evidence="6">
    <location>
        <begin position="307"/>
        <end position="428"/>
    </location>
</feature>
<proteinExistence type="predicted"/>
<dbReference type="SUPFAM" id="SSF82199">
    <property type="entry name" value="SET domain"/>
    <property type="match status" value="1"/>
</dbReference>
<feature type="domain" description="Post-SET" evidence="7">
    <location>
        <begin position="436"/>
        <end position="452"/>
    </location>
</feature>
<dbReference type="GO" id="GO:0032259">
    <property type="term" value="P:methylation"/>
    <property type="evidence" value="ECO:0007669"/>
    <property type="project" value="UniProtKB-KW"/>
</dbReference>
<dbReference type="PROSITE" id="PS50280">
    <property type="entry name" value="SET"/>
    <property type="match status" value="1"/>
</dbReference>
<dbReference type="Pfam" id="PF13832">
    <property type="entry name" value="zf-HC5HC2H_2"/>
    <property type="match status" value="1"/>
</dbReference>
<dbReference type="AlphaFoldDB" id="A0A2K3MWA7"/>
<keyword evidence="4" id="KW-0805">Transcription regulation</keyword>
<reference evidence="8 9" key="1">
    <citation type="journal article" date="2014" name="Am. J. Bot.">
        <title>Genome assembly and annotation for red clover (Trifolium pratense; Fabaceae).</title>
        <authorList>
            <person name="Istvanek J."/>
            <person name="Jaros M."/>
            <person name="Krenek A."/>
            <person name="Repkova J."/>
        </authorList>
    </citation>
    <scope>NUCLEOTIDE SEQUENCE [LARGE SCALE GENOMIC DNA]</scope>
    <source>
        <strain evidence="9">cv. Tatra</strain>
        <tissue evidence="8">Young leaves</tissue>
    </source>
</reference>
<keyword evidence="2" id="KW-0808">Transferase</keyword>
<dbReference type="Gene3D" id="2.170.270.10">
    <property type="entry name" value="SET domain"/>
    <property type="match status" value="1"/>
</dbReference>
<accession>A0A2K3MWA7</accession>
<evidence type="ECO:0000259" key="7">
    <source>
        <dbReference type="PROSITE" id="PS50868"/>
    </source>
</evidence>
<keyword evidence="5" id="KW-0804">Transcription</keyword>
<dbReference type="PANTHER" id="PTHR45838:SF4">
    <property type="entry name" value="HISTONE-LYSINE N-METHYLTRANSFERASE TRITHORAX"/>
    <property type="match status" value="1"/>
</dbReference>
<keyword evidence="1" id="KW-0489">Methyltransferase</keyword>
<dbReference type="GO" id="GO:0035097">
    <property type="term" value="C:histone methyltransferase complex"/>
    <property type="evidence" value="ECO:0007669"/>
    <property type="project" value="TreeGrafter"/>
</dbReference>
<dbReference type="PROSITE" id="PS50868">
    <property type="entry name" value="POST_SET"/>
    <property type="match status" value="1"/>
</dbReference>
<reference evidence="8 9" key="2">
    <citation type="journal article" date="2017" name="Front. Plant Sci.">
        <title>Gene Classification and Mining of Molecular Markers Useful in Red Clover (Trifolium pratense) Breeding.</title>
        <authorList>
            <person name="Istvanek J."/>
            <person name="Dluhosova J."/>
            <person name="Dluhos P."/>
            <person name="Patkova L."/>
            <person name="Nedelnik J."/>
            <person name="Repkova J."/>
        </authorList>
    </citation>
    <scope>NUCLEOTIDE SEQUENCE [LARGE SCALE GENOMIC DNA]</scope>
    <source>
        <strain evidence="9">cv. Tatra</strain>
        <tissue evidence="8">Young leaves</tissue>
    </source>
</reference>
<dbReference type="Proteomes" id="UP000236291">
    <property type="component" value="Unassembled WGS sequence"/>
</dbReference>
<evidence type="ECO:0000256" key="1">
    <source>
        <dbReference type="ARBA" id="ARBA00022603"/>
    </source>
</evidence>
<dbReference type="ExpressionAtlas" id="A0A2K3MWA7">
    <property type="expression patterns" value="baseline"/>
</dbReference>